<dbReference type="SUPFAM" id="SSF69593">
    <property type="entry name" value="Glycerol-3-phosphate (1)-acyltransferase"/>
    <property type="match status" value="1"/>
</dbReference>
<dbReference type="EC" id="2.3.1.51" evidence="5 9"/>
<feature type="domain" description="Phospholipid/glycerol acyltransferase" evidence="11">
    <location>
        <begin position="329"/>
        <end position="444"/>
    </location>
</feature>
<dbReference type="NCBIfam" id="TIGR00530">
    <property type="entry name" value="AGP_acyltrn"/>
    <property type="match status" value="1"/>
</dbReference>
<keyword evidence="9" id="KW-0594">Phospholipid biosynthesis</keyword>
<evidence type="ECO:0000313" key="12">
    <source>
        <dbReference type="EMBL" id="SIO02529.1"/>
    </source>
</evidence>
<dbReference type="NCBIfam" id="TIGR01488">
    <property type="entry name" value="HAD-SF-IB"/>
    <property type="match status" value="1"/>
</dbReference>
<organism evidence="12 13">
    <name type="scientific">Parasphingorhabdus marina DSM 22363</name>
    <dbReference type="NCBI Taxonomy" id="1123272"/>
    <lineage>
        <taxon>Bacteria</taxon>
        <taxon>Pseudomonadati</taxon>
        <taxon>Pseudomonadota</taxon>
        <taxon>Alphaproteobacteria</taxon>
        <taxon>Sphingomonadales</taxon>
        <taxon>Sphingomonadaceae</taxon>
        <taxon>Parasphingorhabdus</taxon>
    </lineage>
</organism>
<dbReference type="GO" id="GO:0016020">
    <property type="term" value="C:membrane"/>
    <property type="evidence" value="ECO:0007669"/>
    <property type="project" value="InterPro"/>
</dbReference>
<dbReference type="SUPFAM" id="SSF56784">
    <property type="entry name" value="HAD-like"/>
    <property type="match status" value="1"/>
</dbReference>
<dbReference type="PANTHER" id="PTHR10434:SF66">
    <property type="entry name" value="PHOSPHOLIPID_GLYCEROL ACYLTRANSFERASE DOMAIN-CONTAINING PROTEIN"/>
    <property type="match status" value="1"/>
</dbReference>
<evidence type="ECO:0000256" key="1">
    <source>
        <dbReference type="ARBA" id="ARBA00001141"/>
    </source>
</evidence>
<dbReference type="SMART" id="SM00563">
    <property type="entry name" value="PlsC"/>
    <property type="match status" value="1"/>
</dbReference>
<dbReference type="PANTHER" id="PTHR10434">
    <property type="entry name" value="1-ACYL-SN-GLYCEROL-3-PHOSPHATE ACYLTRANSFERASE"/>
    <property type="match status" value="1"/>
</dbReference>
<feature type="region of interest" description="Disordered" evidence="10">
    <location>
        <begin position="506"/>
        <end position="588"/>
    </location>
</feature>
<dbReference type="InterPro" id="IPR006385">
    <property type="entry name" value="HAD_hydro_SerB1"/>
</dbReference>
<evidence type="ECO:0000313" key="13">
    <source>
        <dbReference type="Proteomes" id="UP000185192"/>
    </source>
</evidence>
<evidence type="ECO:0000256" key="2">
    <source>
        <dbReference type="ARBA" id="ARBA00004728"/>
    </source>
</evidence>
<dbReference type="InterPro" id="IPR004552">
    <property type="entry name" value="AGP_acyltrans"/>
</dbReference>
<feature type="compositionally biased region" description="Basic residues" evidence="10">
    <location>
        <begin position="509"/>
        <end position="519"/>
    </location>
</feature>
<evidence type="ECO:0000259" key="11">
    <source>
        <dbReference type="SMART" id="SM00563"/>
    </source>
</evidence>
<keyword evidence="9" id="KW-0444">Lipid biosynthesis</keyword>
<dbReference type="EMBL" id="FSQW01000002">
    <property type="protein sequence ID" value="SIO02529.1"/>
    <property type="molecule type" value="Genomic_DNA"/>
</dbReference>
<evidence type="ECO:0000256" key="4">
    <source>
        <dbReference type="ARBA" id="ARBA00008655"/>
    </source>
</evidence>
<evidence type="ECO:0000256" key="3">
    <source>
        <dbReference type="ARBA" id="ARBA00005189"/>
    </source>
</evidence>
<evidence type="ECO:0000256" key="5">
    <source>
        <dbReference type="ARBA" id="ARBA00013211"/>
    </source>
</evidence>
<protein>
    <recommendedName>
        <fullName evidence="6 9">1-acyl-sn-glycerol-3-phosphate acyltransferase</fullName>
        <ecNumber evidence="5 9">2.3.1.51</ecNumber>
    </recommendedName>
</protein>
<reference evidence="13" key="1">
    <citation type="submission" date="2016-11" db="EMBL/GenBank/DDBJ databases">
        <authorList>
            <person name="Varghese N."/>
            <person name="Submissions S."/>
        </authorList>
    </citation>
    <scope>NUCLEOTIDE SEQUENCE [LARGE SCALE GENOMIC DNA]</scope>
    <source>
        <strain evidence="13">DSM 22363</strain>
    </source>
</reference>
<dbReference type="UniPathway" id="UPA00557">
    <property type="reaction ID" value="UER00613"/>
</dbReference>
<dbReference type="Gene3D" id="3.40.50.1000">
    <property type="entry name" value="HAD superfamily/HAD-like"/>
    <property type="match status" value="1"/>
</dbReference>
<dbReference type="CDD" id="cd07989">
    <property type="entry name" value="LPLAT_AGPAT-like"/>
    <property type="match status" value="1"/>
</dbReference>
<dbReference type="Pfam" id="PF12710">
    <property type="entry name" value="HAD"/>
    <property type="match status" value="1"/>
</dbReference>
<comment type="catalytic activity">
    <reaction evidence="1 9">
        <text>a 1-acyl-sn-glycero-3-phosphate + an acyl-CoA = a 1,2-diacyl-sn-glycero-3-phosphate + CoA</text>
        <dbReference type="Rhea" id="RHEA:19709"/>
        <dbReference type="ChEBI" id="CHEBI:57287"/>
        <dbReference type="ChEBI" id="CHEBI:57970"/>
        <dbReference type="ChEBI" id="CHEBI:58342"/>
        <dbReference type="ChEBI" id="CHEBI:58608"/>
        <dbReference type="EC" id="2.3.1.51"/>
    </reaction>
</comment>
<keyword evidence="9" id="KW-0443">Lipid metabolism</keyword>
<keyword evidence="8 9" id="KW-0012">Acyltransferase</keyword>
<comment type="domain">
    <text evidence="9">The HXXXXD motif is essential for acyltransferase activity and may constitute the binding site for the phosphate moiety of the glycerol-3-phosphate.</text>
</comment>
<dbReference type="Gene3D" id="1.20.1440.100">
    <property type="entry name" value="SG protein - dephosphorylation function"/>
    <property type="match status" value="1"/>
</dbReference>
<dbReference type="Pfam" id="PF01553">
    <property type="entry name" value="Acyltransferase"/>
    <property type="match status" value="1"/>
</dbReference>
<evidence type="ECO:0000256" key="10">
    <source>
        <dbReference type="SAM" id="MobiDB-lite"/>
    </source>
</evidence>
<dbReference type="CDD" id="cd02612">
    <property type="entry name" value="HAD_PGPPase"/>
    <property type="match status" value="1"/>
</dbReference>
<dbReference type="GO" id="GO:0003841">
    <property type="term" value="F:1-acylglycerol-3-phosphate O-acyltransferase activity"/>
    <property type="evidence" value="ECO:0007669"/>
    <property type="project" value="UniProtKB-UniRule"/>
</dbReference>
<comment type="similarity">
    <text evidence="4 9">Belongs to the 1-acyl-sn-glycerol-3-phosphate acyltransferase family.</text>
</comment>
<sequence>MQHNFGTKEFGLARLKDQGTDMADHDSHLQDVLNAPEGPHIGALFDFDGTIIAGYSATALLWEKIKRREMSAEELVETANVMAQYSMGNMGFSGLMSSASRLLKGVTEDSYFEFGEELYEKHIARKVYPESRALIDAHLAKGHTVAIVSSATIYQIEPTARDLNIEHVLCSQYEVENGEFTGEIIRPLCFGEGKVLAAEKLAQEKNLDLSKSYFYSDSYDDIELLEHVGKPRPLNPNSKLTAVAEERGWPIQKFDSRGQVKPVDYVRTIYATGSLIGSAVASLPIWALTGSQREAMNFSTGLFGDFATALTGCELEVHGEANLWNARPCIFVFNHQSKADVMILAKLIRKDMGGVGKKEIRDTPVIGKLMELAGTVFIDRANAKSAIKAMEPLIEAIEVDRKSIVIAPEGTRTLSPRLGPFKKGAFHMAMQAGVPIVPIVIHNAGDIAPKNEFVMRPAKVRVDVLPAVDTSEWSVKTIDQHVAEVRGMFLEALGQDDEEAALEALTSKPARKAAARKTVKATTPAKSRGKTAASVKKKAVPARKTTVRKKSTTRHAAAKPGAKRKTVKKPAKRRSPKAGAKKAGAGKA</sequence>
<comment type="pathway">
    <text evidence="3">Lipid metabolism.</text>
</comment>
<dbReference type="NCBIfam" id="TIGR01490">
    <property type="entry name" value="HAD-SF-IB-hyp1"/>
    <property type="match status" value="1"/>
</dbReference>
<gene>
    <name evidence="12" type="ORF">SAMN02745824_2677</name>
</gene>
<proteinExistence type="inferred from homology"/>
<dbReference type="InterPro" id="IPR023214">
    <property type="entry name" value="HAD_sf"/>
</dbReference>
<evidence type="ECO:0000256" key="6">
    <source>
        <dbReference type="ARBA" id="ARBA00016139"/>
    </source>
</evidence>
<feature type="compositionally biased region" description="Basic residues" evidence="10">
    <location>
        <begin position="535"/>
        <end position="580"/>
    </location>
</feature>
<dbReference type="GO" id="GO:0006654">
    <property type="term" value="P:phosphatidic acid biosynthetic process"/>
    <property type="evidence" value="ECO:0007669"/>
    <property type="project" value="TreeGrafter"/>
</dbReference>
<dbReference type="GO" id="GO:0016024">
    <property type="term" value="P:CDP-diacylglycerol biosynthetic process"/>
    <property type="evidence" value="ECO:0007669"/>
    <property type="project" value="UniProtKB-UniPathway"/>
</dbReference>
<keyword evidence="7 9" id="KW-0808">Transferase</keyword>
<dbReference type="AlphaFoldDB" id="A0A1N6G4R3"/>
<dbReference type="STRING" id="1123272.SAMN02745824_2677"/>
<evidence type="ECO:0000256" key="7">
    <source>
        <dbReference type="ARBA" id="ARBA00022679"/>
    </source>
</evidence>
<name>A0A1N6G4R3_9SPHN</name>
<evidence type="ECO:0000256" key="9">
    <source>
        <dbReference type="RuleBase" id="RU361267"/>
    </source>
</evidence>
<dbReference type="InterPro" id="IPR002123">
    <property type="entry name" value="Plipid/glycerol_acylTrfase"/>
</dbReference>
<accession>A0A1N6G4R3</accession>
<evidence type="ECO:0000256" key="8">
    <source>
        <dbReference type="ARBA" id="ARBA00023315"/>
    </source>
</evidence>
<dbReference type="InterPro" id="IPR036412">
    <property type="entry name" value="HAD-like_sf"/>
</dbReference>
<comment type="pathway">
    <text evidence="2">Phospholipid metabolism; CDP-diacylglycerol biosynthesis; CDP-diacylglycerol from sn-glycerol 3-phosphate: step 2/3.</text>
</comment>
<dbReference type="Proteomes" id="UP000185192">
    <property type="component" value="Unassembled WGS sequence"/>
</dbReference>
<keyword evidence="13" id="KW-1185">Reference proteome</keyword>
<keyword evidence="9" id="KW-1208">Phospholipid metabolism</keyword>